<organism evidence="3 4">
    <name type="scientific">Phytophthora cactorum</name>
    <dbReference type="NCBI Taxonomy" id="29920"/>
    <lineage>
        <taxon>Eukaryota</taxon>
        <taxon>Sar</taxon>
        <taxon>Stramenopiles</taxon>
        <taxon>Oomycota</taxon>
        <taxon>Peronosporomycetes</taxon>
        <taxon>Peronosporales</taxon>
        <taxon>Peronosporaceae</taxon>
        <taxon>Phytophthora</taxon>
    </lineage>
</organism>
<evidence type="ECO:0000256" key="1">
    <source>
        <dbReference type="SAM" id="SignalP"/>
    </source>
</evidence>
<dbReference type="VEuPathDB" id="FungiDB:PC110_g15773"/>
<sequence length="36" mass="3738">MHFTFALALLAAPVLVSATLDPASSNTKGKCPSTYN</sequence>
<protein>
    <recommendedName>
        <fullName evidence="5">RxLR effector protein</fullName>
    </recommendedName>
</protein>
<evidence type="ECO:0000313" key="3">
    <source>
        <dbReference type="EMBL" id="RAW27833.1"/>
    </source>
</evidence>
<evidence type="ECO:0000313" key="4">
    <source>
        <dbReference type="Proteomes" id="UP000251314"/>
    </source>
</evidence>
<reference evidence="2" key="2">
    <citation type="submission" date="2018-10" db="EMBL/GenBank/DDBJ databases">
        <title>Effector identification in a new, highly contiguous assembly of the strawberry crown rot pathogen Phytophthora cactorum.</title>
        <authorList>
            <person name="Armitage A.D."/>
            <person name="Nellist C.F."/>
            <person name="Bates H."/>
            <person name="Vickerstaff R.J."/>
            <person name="Harrison R.J."/>
        </authorList>
    </citation>
    <scope>NUCLEOTIDE SEQUENCE</scope>
    <source>
        <strain evidence="2">4040</strain>
    </source>
</reference>
<dbReference type="AlphaFoldDB" id="A0A329RT21"/>
<dbReference type="Proteomes" id="UP000251314">
    <property type="component" value="Unassembled WGS sequence"/>
</dbReference>
<comment type="caution">
    <text evidence="3">The sequence shown here is derived from an EMBL/GenBank/DDBJ whole genome shotgun (WGS) entry which is preliminary data.</text>
</comment>
<feature type="chain" id="PRO_5039985547" description="RxLR effector protein" evidence="1">
    <location>
        <begin position="19"/>
        <end position="36"/>
    </location>
</feature>
<accession>A0A329RT21</accession>
<dbReference type="Proteomes" id="UP000736787">
    <property type="component" value="Unassembled WGS sequence"/>
</dbReference>
<dbReference type="EMBL" id="MJFZ01000534">
    <property type="protein sequence ID" value="RAW27833.1"/>
    <property type="molecule type" value="Genomic_DNA"/>
</dbReference>
<keyword evidence="1" id="KW-0732">Signal</keyword>
<evidence type="ECO:0000313" key="2">
    <source>
        <dbReference type="EMBL" id="KAG2905883.1"/>
    </source>
</evidence>
<evidence type="ECO:0008006" key="5">
    <source>
        <dbReference type="Google" id="ProtNLM"/>
    </source>
</evidence>
<gene>
    <name evidence="3" type="ORF">PC110_g15773</name>
    <name evidence="2" type="ORF">PC117_g20654</name>
</gene>
<feature type="signal peptide" evidence="1">
    <location>
        <begin position="1"/>
        <end position="18"/>
    </location>
</feature>
<dbReference type="EMBL" id="RCMK01000978">
    <property type="protein sequence ID" value="KAG2905883.1"/>
    <property type="molecule type" value="Genomic_DNA"/>
</dbReference>
<proteinExistence type="predicted"/>
<keyword evidence="4" id="KW-1185">Reference proteome</keyword>
<name>A0A329RT21_9STRA</name>
<reference evidence="3 4" key="1">
    <citation type="submission" date="2018-01" db="EMBL/GenBank/DDBJ databases">
        <title>Draft genome of the strawberry crown rot pathogen Phytophthora cactorum.</title>
        <authorList>
            <person name="Armitage A.D."/>
            <person name="Lysoe E."/>
            <person name="Nellist C.F."/>
            <person name="Harrison R.J."/>
            <person name="Brurberg M.B."/>
        </authorList>
    </citation>
    <scope>NUCLEOTIDE SEQUENCE [LARGE SCALE GENOMIC DNA]</scope>
    <source>
        <strain evidence="3 4">10300</strain>
    </source>
</reference>